<feature type="signal peptide" evidence="1">
    <location>
        <begin position="1"/>
        <end position="25"/>
    </location>
</feature>
<evidence type="ECO:0000313" key="2">
    <source>
        <dbReference type="EMBL" id="PIN21062.1"/>
    </source>
</evidence>
<evidence type="ECO:0000313" key="3">
    <source>
        <dbReference type="Proteomes" id="UP000231279"/>
    </source>
</evidence>
<keyword evidence="1" id="KW-0732">Signal</keyword>
<dbReference type="STRING" id="429701.A0A2G9HU50"/>
<evidence type="ECO:0000256" key="1">
    <source>
        <dbReference type="SAM" id="SignalP"/>
    </source>
</evidence>
<sequence length="73" mass="8433">MNSYCRRLLLLTAVVFILVLGHCNGSRTINDFKVSPESQNQGHFFNFMPKRWIPASGPSRKHNDLGLQSWRFP</sequence>
<feature type="chain" id="PRO_5013936949" evidence="1">
    <location>
        <begin position="26"/>
        <end position="73"/>
    </location>
</feature>
<comment type="caution">
    <text evidence="2">The sequence shown here is derived from an EMBL/GenBank/DDBJ whole genome shotgun (WGS) entry which is preliminary data.</text>
</comment>
<protein>
    <submittedName>
        <fullName evidence="2">Uncharacterized protein</fullName>
    </submittedName>
</protein>
<proteinExistence type="predicted"/>
<accession>A0A2G9HU50</accession>
<reference evidence="3" key="1">
    <citation type="journal article" date="2018" name="Gigascience">
        <title>Genome assembly of the Pink Ipe (Handroanthus impetiginosus, Bignoniaceae), a highly valued, ecologically keystone Neotropical timber forest tree.</title>
        <authorList>
            <person name="Silva-Junior O.B."/>
            <person name="Grattapaglia D."/>
            <person name="Novaes E."/>
            <person name="Collevatti R.G."/>
        </authorList>
    </citation>
    <scope>NUCLEOTIDE SEQUENCE [LARGE SCALE GENOMIC DNA]</scope>
    <source>
        <strain evidence="3">cv. UFG-1</strain>
    </source>
</reference>
<dbReference type="EMBL" id="NKXS01001011">
    <property type="protein sequence ID" value="PIN21062.1"/>
    <property type="molecule type" value="Genomic_DNA"/>
</dbReference>
<dbReference type="OrthoDB" id="1935957at2759"/>
<gene>
    <name evidence="2" type="ORF">CDL12_06250</name>
</gene>
<keyword evidence="3" id="KW-1185">Reference proteome</keyword>
<dbReference type="Proteomes" id="UP000231279">
    <property type="component" value="Unassembled WGS sequence"/>
</dbReference>
<name>A0A2G9HU50_9LAMI</name>
<organism evidence="2 3">
    <name type="scientific">Handroanthus impetiginosus</name>
    <dbReference type="NCBI Taxonomy" id="429701"/>
    <lineage>
        <taxon>Eukaryota</taxon>
        <taxon>Viridiplantae</taxon>
        <taxon>Streptophyta</taxon>
        <taxon>Embryophyta</taxon>
        <taxon>Tracheophyta</taxon>
        <taxon>Spermatophyta</taxon>
        <taxon>Magnoliopsida</taxon>
        <taxon>eudicotyledons</taxon>
        <taxon>Gunneridae</taxon>
        <taxon>Pentapetalae</taxon>
        <taxon>asterids</taxon>
        <taxon>lamiids</taxon>
        <taxon>Lamiales</taxon>
        <taxon>Bignoniaceae</taxon>
        <taxon>Crescentiina</taxon>
        <taxon>Tabebuia alliance</taxon>
        <taxon>Handroanthus</taxon>
    </lineage>
</organism>
<dbReference type="AlphaFoldDB" id="A0A2G9HU50"/>